<feature type="non-terminal residue" evidence="2">
    <location>
        <position position="1"/>
    </location>
</feature>
<proteinExistence type="predicted"/>
<reference evidence="2" key="1">
    <citation type="journal article" date="2015" name="Nature">
        <title>Complex archaea that bridge the gap between prokaryotes and eukaryotes.</title>
        <authorList>
            <person name="Spang A."/>
            <person name="Saw J.H."/>
            <person name="Jorgensen S.L."/>
            <person name="Zaremba-Niedzwiedzka K."/>
            <person name="Martijn J."/>
            <person name="Lind A.E."/>
            <person name="van Eijk R."/>
            <person name="Schleper C."/>
            <person name="Guy L."/>
            <person name="Ettema T.J."/>
        </authorList>
    </citation>
    <scope>NUCLEOTIDE SEQUENCE</scope>
</reference>
<organism evidence="2">
    <name type="scientific">marine sediment metagenome</name>
    <dbReference type="NCBI Taxonomy" id="412755"/>
    <lineage>
        <taxon>unclassified sequences</taxon>
        <taxon>metagenomes</taxon>
        <taxon>ecological metagenomes</taxon>
    </lineage>
</organism>
<gene>
    <name evidence="2" type="ORF">LCGC14_0813570</name>
</gene>
<dbReference type="EMBL" id="LAZR01002252">
    <property type="protein sequence ID" value="KKN32440.1"/>
    <property type="molecule type" value="Genomic_DNA"/>
</dbReference>
<dbReference type="AlphaFoldDB" id="A0A0F9PKU5"/>
<feature type="region of interest" description="Disordered" evidence="1">
    <location>
        <begin position="191"/>
        <end position="216"/>
    </location>
</feature>
<evidence type="ECO:0000256" key="1">
    <source>
        <dbReference type="SAM" id="MobiDB-lite"/>
    </source>
</evidence>
<protein>
    <recommendedName>
        <fullName evidence="3">Metallopeptidase domain-containing protein</fullName>
    </recommendedName>
</protein>
<comment type="caution">
    <text evidence="2">The sequence shown here is derived from an EMBL/GenBank/DDBJ whole genome shotgun (WGS) entry which is preliminary data.</text>
</comment>
<name>A0A0F9PKU5_9ZZZZ</name>
<evidence type="ECO:0008006" key="3">
    <source>
        <dbReference type="Google" id="ProtNLM"/>
    </source>
</evidence>
<feature type="compositionally biased region" description="Basic and acidic residues" evidence="1">
    <location>
        <begin position="191"/>
        <end position="208"/>
    </location>
</feature>
<accession>A0A0F9PKU5</accession>
<sequence>SMDKSEIRAILNETLRPMRAALSLNDWYVDFKLESMDGSYVAECVADPNYTRARLTFDHDAYKNEADLLESLLHEYLHVMLARFELYRKAVRPLIEDENVWASLEEVFVHACETTVRLENMLWHGLHITPRRLVSRGGDCWTRRSEDMAKKTLLEQWQERAVTAEKRIEQALGMLKESTSVTAGRVVDMLKGRHKAETPEEGTDDVKRNPVNGDPA</sequence>
<evidence type="ECO:0000313" key="2">
    <source>
        <dbReference type="EMBL" id="KKN32440.1"/>
    </source>
</evidence>